<keyword evidence="5" id="KW-0445">Lipid transport</keyword>
<evidence type="ECO:0000256" key="2">
    <source>
        <dbReference type="ARBA" id="ARBA00008842"/>
    </source>
</evidence>
<dbReference type="InterPro" id="IPR018494">
    <property type="entry name" value="Oxysterol-bd_CS"/>
</dbReference>
<dbReference type="PROSITE" id="PS01013">
    <property type="entry name" value="OSBP"/>
    <property type="match status" value="1"/>
</dbReference>
<dbReference type="Gene3D" id="3.30.70.3490">
    <property type="match status" value="1"/>
</dbReference>
<evidence type="ECO:0000256" key="6">
    <source>
        <dbReference type="ARBA" id="ARBA00023121"/>
    </source>
</evidence>
<evidence type="ECO:0000256" key="4">
    <source>
        <dbReference type="ARBA" id="ARBA00022553"/>
    </source>
</evidence>
<feature type="domain" description="PH" evidence="10">
    <location>
        <begin position="48"/>
        <end position="141"/>
    </location>
</feature>
<keyword evidence="3" id="KW-0813">Transport</keyword>
<dbReference type="InterPro" id="IPR000648">
    <property type="entry name" value="Oxysterol-bd"/>
</dbReference>
<dbReference type="PROSITE" id="PS50003">
    <property type="entry name" value="PH_DOMAIN"/>
    <property type="match status" value="1"/>
</dbReference>
<dbReference type="InterPro" id="IPR037239">
    <property type="entry name" value="OSBP_sf"/>
</dbReference>
<feature type="region of interest" description="Disordered" evidence="9">
    <location>
        <begin position="242"/>
        <end position="307"/>
    </location>
</feature>
<feature type="compositionally biased region" description="Acidic residues" evidence="9">
    <location>
        <begin position="558"/>
        <end position="572"/>
    </location>
</feature>
<keyword evidence="12" id="KW-1185">Reference proteome</keyword>
<feature type="region of interest" description="Disordered" evidence="9">
    <location>
        <begin position="553"/>
        <end position="572"/>
    </location>
</feature>
<proteinExistence type="inferred from homology"/>
<accession>A0ABP0UAC2</accession>
<dbReference type="Pfam" id="PF01237">
    <property type="entry name" value="Oxysterol_BP"/>
    <property type="match status" value="1"/>
</dbReference>
<evidence type="ECO:0000313" key="11">
    <source>
        <dbReference type="EMBL" id="CAK9216064.1"/>
    </source>
</evidence>
<dbReference type="PANTHER" id="PTHR10972">
    <property type="entry name" value="OXYSTEROL-BINDING PROTEIN-RELATED"/>
    <property type="match status" value="1"/>
</dbReference>
<feature type="coiled-coil region" evidence="8">
    <location>
        <begin position="501"/>
        <end position="545"/>
    </location>
</feature>
<dbReference type="PANTHER" id="PTHR10972:SF205">
    <property type="entry name" value="OXYSTEROL-BINDING PROTEIN 1"/>
    <property type="match status" value="1"/>
</dbReference>
<dbReference type="SUPFAM" id="SSF50729">
    <property type="entry name" value="PH domain-like"/>
    <property type="match status" value="1"/>
</dbReference>
<dbReference type="InterPro" id="IPR001849">
    <property type="entry name" value="PH_domain"/>
</dbReference>
<evidence type="ECO:0000259" key="10">
    <source>
        <dbReference type="PROSITE" id="PS50003"/>
    </source>
</evidence>
<keyword evidence="6" id="KW-0446">Lipid-binding</keyword>
<dbReference type="SUPFAM" id="SSF144000">
    <property type="entry name" value="Oxysterol-binding protein-like"/>
    <property type="match status" value="1"/>
</dbReference>
<dbReference type="SMART" id="SM00233">
    <property type="entry name" value="PH"/>
    <property type="match status" value="1"/>
</dbReference>
<name>A0ABP0UAC2_9BRYO</name>
<evidence type="ECO:0000256" key="8">
    <source>
        <dbReference type="SAM" id="Coils"/>
    </source>
</evidence>
<protein>
    <recommendedName>
        <fullName evidence="10">PH domain-containing protein</fullName>
    </recommendedName>
</protein>
<gene>
    <name evidence="11" type="ORF">CSSPTR1EN2_LOCUS13213</name>
</gene>
<comment type="similarity">
    <text evidence="2 7">Belongs to the OSBP family.</text>
</comment>
<keyword evidence="8" id="KW-0175">Coiled coil</keyword>
<evidence type="ECO:0000256" key="7">
    <source>
        <dbReference type="RuleBase" id="RU003844"/>
    </source>
</evidence>
<evidence type="ECO:0000256" key="3">
    <source>
        <dbReference type="ARBA" id="ARBA00022448"/>
    </source>
</evidence>
<feature type="compositionally biased region" description="Basic residues" evidence="9">
    <location>
        <begin position="8"/>
        <end position="17"/>
    </location>
</feature>
<evidence type="ECO:0000256" key="1">
    <source>
        <dbReference type="ARBA" id="ARBA00003361"/>
    </source>
</evidence>
<keyword evidence="4" id="KW-0597">Phosphoprotein</keyword>
<dbReference type="EMBL" id="OZ019894">
    <property type="protein sequence ID" value="CAK9216064.1"/>
    <property type="molecule type" value="Genomic_DNA"/>
</dbReference>
<feature type="compositionally biased region" description="Polar residues" evidence="9">
    <location>
        <begin position="291"/>
        <end position="307"/>
    </location>
</feature>
<dbReference type="Gene3D" id="2.40.160.120">
    <property type="match status" value="1"/>
</dbReference>
<dbReference type="Pfam" id="PF00169">
    <property type="entry name" value="PH"/>
    <property type="match status" value="1"/>
</dbReference>
<evidence type="ECO:0000256" key="9">
    <source>
        <dbReference type="SAM" id="MobiDB-lite"/>
    </source>
</evidence>
<evidence type="ECO:0000256" key="5">
    <source>
        <dbReference type="ARBA" id="ARBA00023055"/>
    </source>
</evidence>
<sequence length="1037" mass="117895">MEMMTLQPRRRRRRSSLKSKDIAQSNRRIYDPRRWHKRSSSNNAHMSGQPPAGWVLVWAGRFKRWRRRWFVAHPPGLLLHYKSSDQIGQPGCISLVGATIVPAPSKERQLKIVKGSIVYYLRTINRDYRQPWLDTIHESLRTYNMSVQKAGVGAVPGCPLLPQESVPSHARGDWLEQDKKLNRRIAERLQDVEPAQHDFLLQLQGLQQSLSTITGVLGFADHPEVPKAMLLPILPSLPEATGRPNGVFPAETRMSDLDVSQIPRTQSDDKLSSPDLGSGDPYPHGRGMLSSLPSSLQENSVHQRSGSRSLFKWKTDCEYQNSKGSGDIRSQKSKVAVQLMGEVNLKRERCRSLSLSLDSSDDGFHHDRSCIGAECFPGRKTSVRHLSDTELGSKKPIHVFNAPLKQSKRERSDFSCMTTQASGQELERTSIKTLEGDPCMHSKQEAISSNGSMSELVGAANLGVRKVKLDGEGSTRRGRFLAKGPLHAAWNKMQDAFTDALREEIHRVLELEAENAALQESLATLPQLQEDRAAYLKLREHLQKECVCGAKKNMSDREDGEEGDDEDDDTEDEILIVPTEITNEEYFEALEVLSQHEYLARVTTLERQESLAEMVDGIPESPEEGDYTGDTNMLSEAEGEELDQPRTRLPAPRPLSWGFSVWTVLKNAVGRDLSHITMPATINEPLSVLQKCAEELQFRELLEQAVQKENSLERLLYATAFTCASYCGSIHRDAKPFNPLLGETFEFQDDRSWFLAEQVSHHPPIFAFHTESNCRSYQCYGEIEIKNKFWGRSIEVLCNGVAHLKIPKFGDHITWNRATLCIHNVVVGKLWIDNYGEVLVRNYSTGEMSQVRFHKATSREQCRISGKIYDASGTPQYSLFGNYMDRIYACPEACTTFDVDSPDVRLLWKAPQLIEDYHQQYCFTRFTLGLNALTPKLAEVLPPTDSRFRPDQRALENGDLEKATPEKLRLEEKQRLARKTRKEQGREWENVWFGQREQGVTQVKAIQDGDIEPSWVYKGRYWEARERQAWENCPDIM</sequence>
<evidence type="ECO:0000313" key="12">
    <source>
        <dbReference type="Proteomes" id="UP001497512"/>
    </source>
</evidence>
<organism evidence="11 12">
    <name type="scientific">Sphagnum troendelagicum</name>
    <dbReference type="NCBI Taxonomy" id="128251"/>
    <lineage>
        <taxon>Eukaryota</taxon>
        <taxon>Viridiplantae</taxon>
        <taxon>Streptophyta</taxon>
        <taxon>Embryophyta</taxon>
        <taxon>Bryophyta</taxon>
        <taxon>Sphagnophytina</taxon>
        <taxon>Sphagnopsida</taxon>
        <taxon>Sphagnales</taxon>
        <taxon>Sphagnaceae</taxon>
        <taxon>Sphagnum</taxon>
    </lineage>
</organism>
<dbReference type="Proteomes" id="UP001497512">
    <property type="component" value="Chromosome 2"/>
</dbReference>
<feature type="region of interest" description="Disordered" evidence="9">
    <location>
        <begin position="1"/>
        <end position="47"/>
    </location>
</feature>
<dbReference type="InterPro" id="IPR011993">
    <property type="entry name" value="PH-like_dom_sf"/>
</dbReference>
<comment type="function">
    <text evidence="1">May be involved in the transport of sterols.</text>
</comment>
<dbReference type="Gene3D" id="2.30.29.30">
    <property type="entry name" value="Pleckstrin-homology domain (PH domain)/Phosphotyrosine-binding domain (PTB)"/>
    <property type="match status" value="1"/>
</dbReference>
<reference evidence="11" key="1">
    <citation type="submission" date="2024-02" db="EMBL/GenBank/DDBJ databases">
        <authorList>
            <consortium name="ELIXIR-Norway"/>
            <consortium name="Elixir Norway"/>
        </authorList>
    </citation>
    <scope>NUCLEOTIDE SEQUENCE</scope>
</reference>